<dbReference type="AlphaFoldDB" id="A0A931CD30"/>
<gene>
    <name evidence="1" type="ORF">I4J89_27055</name>
</gene>
<comment type="caution">
    <text evidence="1">The sequence shown here is derived from an EMBL/GenBank/DDBJ whole genome shotgun (WGS) entry which is preliminary data.</text>
</comment>
<evidence type="ECO:0000313" key="1">
    <source>
        <dbReference type="EMBL" id="MBG0565116.1"/>
    </source>
</evidence>
<sequence>MSQDDLARAAAGRVDELLGELHGSPDPRAAVVADELTGCLVRLYGEGLARIAALLGPERVAALCADPLVESLLLVHDLHPRDTGTRVRLAAERFSAYAEVVLAEVDAAGVARLRLTTGSACGGSREALQTEIAEAVRSAAPELSGVEIRLSAAPPLFQVTLRPGIA</sequence>
<dbReference type="Proteomes" id="UP000598146">
    <property type="component" value="Unassembled WGS sequence"/>
</dbReference>
<reference evidence="1" key="1">
    <citation type="submission" date="2020-11" db="EMBL/GenBank/DDBJ databases">
        <title>Isolation and identification of active actinomycetes.</title>
        <authorList>
            <person name="Sun X."/>
        </authorList>
    </citation>
    <scope>NUCLEOTIDE SEQUENCE</scope>
    <source>
        <strain evidence="1">NEAU-A11</strain>
    </source>
</reference>
<dbReference type="RefSeq" id="WP_196416890.1">
    <property type="nucleotide sequence ID" value="NZ_JADQTO010000013.1"/>
</dbReference>
<accession>A0A931CD30</accession>
<dbReference type="EMBL" id="JADQTO010000013">
    <property type="protein sequence ID" value="MBG0565116.1"/>
    <property type="molecule type" value="Genomic_DNA"/>
</dbReference>
<proteinExistence type="predicted"/>
<evidence type="ECO:0000313" key="2">
    <source>
        <dbReference type="Proteomes" id="UP000598146"/>
    </source>
</evidence>
<organism evidence="1 2">
    <name type="scientific">Actinoplanes aureus</name>
    <dbReference type="NCBI Taxonomy" id="2792083"/>
    <lineage>
        <taxon>Bacteria</taxon>
        <taxon>Bacillati</taxon>
        <taxon>Actinomycetota</taxon>
        <taxon>Actinomycetes</taxon>
        <taxon>Micromonosporales</taxon>
        <taxon>Micromonosporaceae</taxon>
        <taxon>Actinoplanes</taxon>
    </lineage>
</organism>
<name>A0A931CD30_9ACTN</name>
<protein>
    <submittedName>
        <fullName evidence="1">NifU family protein</fullName>
    </submittedName>
</protein>
<keyword evidence="2" id="KW-1185">Reference proteome</keyword>